<name>A0A087UU72_STEMI</name>
<dbReference type="OrthoDB" id="5875367at2759"/>
<organism evidence="2 3">
    <name type="scientific">Stegodyphus mimosarum</name>
    <name type="common">African social velvet spider</name>
    <dbReference type="NCBI Taxonomy" id="407821"/>
    <lineage>
        <taxon>Eukaryota</taxon>
        <taxon>Metazoa</taxon>
        <taxon>Ecdysozoa</taxon>
        <taxon>Arthropoda</taxon>
        <taxon>Chelicerata</taxon>
        <taxon>Arachnida</taxon>
        <taxon>Araneae</taxon>
        <taxon>Araneomorphae</taxon>
        <taxon>Entelegynae</taxon>
        <taxon>Eresoidea</taxon>
        <taxon>Eresidae</taxon>
        <taxon>Stegodyphus</taxon>
    </lineage>
</organism>
<evidence type="ECO:0000313" key="3">
    <source>
        <dbReference type="Proteomes" id="UP000054359"/>
    </source>
</evidence>
<dbReference type="Proteomes" id="UP000054359">
    <property type="component" value="Unassembled WGS sequence"/>
</dbReference>
<evidence type="ECO:0000313" key="2">
    <source>
        <dbReference type="EMBL" id="KFM80911.1"/>
    </source>
</evidence>
<gene>
    <name evidence="2" type="ORF">X975_03020</name>
</gene>
<dbReference type="PANTHER" id="PTHR12496">
    <property type="entry name" value="CGI-41 METHYLTRANSFERASE"/>
    <property type="match status" value="1"/>
</dbReference>
<dbReference type="EMBL" id="KK121640">
    <property type="protein sequence ID" value="KFM80911.1"/>
    <property type="molecule type" value="Genomic_DNA"/>
</dbReference>
<dbReference type="PANTHER" id="PTHR12496:SF2">
    <property type="entry name" value="METHYLTRANSFERASE-LIKE PROTEIN 25B"/>
    <property type="match status" value="1"/>
</dbReference>
<accession>A0A087UU72</accession>
<dbReference type="Pfam" id="PF13679">
    <property type="entry name" value="Methyltransf_32"/>
    <property type="match status" value="1"/>
</dbReference>
<dbReference type="STRING" id="407821.A0A087UU72"/>
<protein>
    <submittedName>
        <fullName evidence="2">Protein RRNAD1</fullName>
    </submittedName>
</protein>
<feature type="domain" description="Methyltransferase" evidence="1">
    <location>
        <begin position="9"/>
        <end position="76"/>
    </location>
</feature>
<dbReference type="SUPFAM" id="SSF53335">
    <property type="entry name" value="S-adenosyl-L-methionine-dependent methyltransferases"/>
    <property type="match status" value="1"/>
</dbReference>
<dbReference type="AlphaFoldDB" id="A0A087UU72"/>
<dbReference type="InterPro" id="IPR025714">
    <property type="entry name" value="Methyltranfer_dom"/>
</dbReference>
<dbReference type="InterPro" id="IPR052220">
    <property type="entry name" value="METTL25"/>
</dbReference>
<dbReference type="InterPro" id="IPR029063">
    <property type="entry name" value="SAM-dependent_MTases_sf"/>
</dbReference>
<proteinExistence type="predicted"/>
<sequence length="115" mass="12770">MGQVANAVLRAFDINHVVDIGSGQGHLSRLLALCYNLNVVTIEAKEDHVSGAMNFDQQAFSTLKRLKKHIVVKGNEEEDQTLPRHLEGLLTQKSSKECLENILKNVWCQSPSDDA</sequence>
<reference evidence="2 3" key="1">
    <citation type="submission" date="2013-11" db="EMBL/GenBank/DDBJ databases">
        <title>Genome sequencing of Stegodyphus mimosarum.</title>
        <authorList>
            <person name="Bechsgaard J."/>
        </authorList>
    </citation>
    <scope>NUCLEOTIDE SEQUENCE [LARGE SCALE GENOMIC DNA]</scope>
</reference>
<keyword evidence="3" id="KW-1185">Reference proteome</keyword>
<evidence type="ECO:0000259" key="1">
    <source>
        <dbReference type="Pfam" id="PF13679"/>
    </source>
</evidence>
<feature type="non-terminal residue" evidence="2">
    <location>
        <position position="115"/>
    </location>
</feature>